<feature type="non-terminal residue" evidence="2">
    <location>
        <position position="53"/>
    </location>
</feature>
<accession>A0A9N9I0L5</accession>
<organism evidence="2 3">
    <name type="scientific">Ambispora leptoticha</name>
    <dbReference type="NCBI Taxonomy" id="144679"/>
    <lineage>
        <taxon>Eukaryota</taxon>
        <taxon>Fungi</taxon>
        <taxon>Fungi incertae sedis</taxon>
        <taxon>Mucoromycota</taxon>
        <taxon>Glomeromycotina</taxon>
        <taxon>Glomeromycetes</taxon>
        <taxon>Archaeosporales</taxon>
        <taxon>Ambisporaceae</taxon>
        <taxon>Ambispora</taxon>
    </lineage>
</organism>
<protein>
    <submittedName>
        <fullName evidence="2">2564_t:CDS:1</fullName>
    </submittedName>
</protein>
<evidence type="ECO:0000313" key="2">
    <source>
        <dbReference type="EMBL" id="CAG8715982.1"/>
    </source>
</evidence>
<feature type="region of interest" description="Disordered" evidence="1">
    <location>
        <begin position="1"/>
        <end position="23"/>
    </location>
</feature>
<gene>
    <name evidence="2" type="ORF">ALEPTO_LOCUS12075</name>
</gene>
<dbReference type="AlphaFoldDB" id="A0A9N9I0L5"/>
<evidence type="ECO:0000313" key="3">
    <source>
        <dbReference type="Proteomes" id="UP000789508"/>
    </source>
</evidence>
<name>A0A9N9I0L5_9GLOM</name>
<dbReference type="Proteomes" id="UP000789508">
    <property type="component" value="Unassembled WGS sequence"/>
</dbReference>
<evidence type="ECO:0000256" key="1">
    <source>
        <dbReference type="SAM" id="MobiDB-lite"/>
    </source>
</evidence>
<reference evidence="2" key="1">
    <citation type="submission" date="2021-06" db="EMBL/GenBank/DDBJ databases">
        <authorList>
            <person name="Kallberg Y."/>
            <person name="Tangrot J."/>
            <person name="Rosling A."/>
        </authorList>
    </citation>
    <scope>NUCLEOTIDE SEQUENCE</scope>
    <source>
        <strain evidence="2">FL130A</strain>
    </source>
</reference>
<sequence length="53" mass="5990">NSSSYDSATKDKSENMSISSELIPNEPSYMKVDPLLIDNMLMEDEVSQNTFNE</sequence>
<comment type="caution">
    <text evidence="2">The sequence shown here is derived from an EMBL/GenBank/DDBJ whole genome shotgun (WGS) entry which is preliminary data.</text>
</comment>
<feature type="non-terminal residue" evidence="2">
    <location>
        <position position="1"/>
    </location>
</feature>
<proteinExistence type="predicted"/>
<keyword evidence="3" id="KW-1185">Reference proteome</keyword>
<dbReference type="EMBL" id="CAJVPS010024318">
    <property type="protein sequence ID" value="CAG8715982.1"/>
    <property type="molecule type" value="Genomic_DNA"/>
</dbReference>